<accession>A0AB39C8P1</accession>
<proteinExistence type="predicted"/>
<organism evidence="1">
    <name type="scientific">Klebsiella phage JLBP1001</name>
    <dbReference type="NCBI Taxonomy" id="3236746"/>
    <lineage>
        <taxon>Viruses</taxon>
        <taxon>Duplodnaviria</taxon>
        <taxon>Heunggongvirae</taxon>
        <taxon>Uroviricota</taxon>
        <taxon>Caudoviricetes</taxon>
        <taxon>Drexlerviridae</taxon>
        <taxon>Webervirus</taxon>
    </lineage>
</organism>
<gene>
    <name evidence="1" type="ORF">SSTEPNWQ_CDS0059</name>
</gene>
<protein>
    <submittedName>
        <fullName evidence="1">Uncharacterized protein</fullName>
    </submittedName>
</protein>
<dbReference type="EMBL" id="PP973870">
    <property type="protein sequence ID" value="XDJ03028.1"/>
    <property type="molecule type" value="Genomic_DNA"/>
</dbReference>
<name>A0AB39C8P1_9CAUD</name>
<sequence length="39" mass="4819">MRKFRSFFDQPRIALFDLRRESSCVYLTQRNHKWSNING</sequence>
<evidence type="ECO:0000313" key="1">
    <source>
        <dbReference type="EMBL" id="XDJ03028.1"/>
    </source>
</evidence>
<reference evidence="1" key="1">
    <citation type="submission" date="2024-07" db="EMBL/GenBank/DDBJ databases">
        <authorList>
            <person name="Dou L."/>
            <person name="Ren J."/>
        </authorList>
    </citation>
    <scope>NUCLEOTIDE SEQUENCE</scope>
</reference>